<dbReference type="EMBL" id="SAUN01000001">
    <property type="protein sequence ID" value="RVX41784.1"/>
    <property type="molecule type" value="Genomic_DNA"/>
</dbReference>
<evidence type="ECO:0000313" key="1">
    <source>
        <dbReference type="EMBL" id="RVX41784.1"/>
    </source>
</evidence>
<dbReference type="Proteomes" id="UP000284824">
    <property type="component" value="Unassembled WGS sequence"/>
</dbReference>
<accession>A0A438M7T1</accession>
<evidence type="ECO:0000313" key="2">
    <source>
        <dbReference type="Proteomes" id="UP000284824"/>
    </source>
</evidence>
<name>A0A438M7T1_9ACTN</name>
<dbReference type="OrthoDB" id="8779526at2"/>
<gene>
    <name evidence="1" type="ORF">EDD27_4354</name>
</gene>
<sequence length="105" mass="11718">MATAQELYDDLIAEHLTRPEVSVGRMLHADGLKVGGKVYAFFSRDRVVLKLPAARAGELVGEGTAEVVRMGSRQMREWVALREPDEVVWRSLMEEAASYVESLGR</sequence>
<dbReference type="AlphaFoldDB" id="A0A438M7T1"/>
<proteinExistence type="predicted"/>
<evidence type="ECO:0008006" key="3">
    <source>
        <dbReference type="Google" id="ProtNLM"/>
    </source>
</evidence>
<comment type="caution">
    <text evidence="1">The sequence shown here is derived from an EMBL/GenBank/DDBJ whole genome shotgun (WGS) entry which is preliminary data.</text>
</comment>
<dbReference type="RefSeq" id="WP_127933980.1">
    <property type="nucleotide sequence ID" value="NZ_SAUN01000001.1"/>
</dbReference>
<keyword evidence="2" id="KW-1185">Reference proteome</keyword>
<reference evidence="1 2" key="1">
    <citation type="submission" date="2019-01" db="EMBL/GenBank/DDBJ databases">
        <title>Sequencing the genomes of 1000 actinobacteria strains.</title>
        <authorList>
            <person name="Klenk H.-P."/>
        </authorList>
    </citation>
    <scope>NUCLEOTIDE SEQUENCE [LARGE SCALE GENOMIC DNA]</scope>
    <source>
        <strain evidence="1 2">DSM 43925</strain>
    </source>
</reference>
<protein>
    <recommendedName>
        <fullName evidence="3">YjbR protein</fullName>
    </recommendedName>
</protein>
<organism evidence="1 2">
    <name type="scientific">Nonomuraea polychroma</name>
    <dbReference type="NCBI Taxonomy" id="46176"/>
    <lineage>
        <taxon>Bacteria</taxon>
        <taxon>Bacillati</taxon>
        <taxon>Actinomycetota</taxon>
        <taxon>Actinomycetes</taxon>
        <taxon>Streptosporangiales</taxon>
        <taxon>Streptosporangiaceae</taxon>
        <taxon>Nonomuraea</taxon>
    </lineage>
</organism>